<feature type="compositionally biased region" description="Basic and acidic residues" evidence="1">
    <location>
        <begin position="10"/>
        <end position="26"/>
    </location>
</feature>
<evidence type="ECO:0000313" key="2">
    <source>
        <dbReference type="EMBL" id="KAF2786377.1"/>
    </source>
</evidence>
<evidence type="ECO:0000256" key="1">
    <source>
        <dbReference type="SAM" id="MobiDB-lite"/>
    </source>
</evidence>
<accession>A0A6A6WRD2</accession>
<dbReference type="Proteomes" id="UP000799757">
    <property type="component" value="Unassembled WGS sequence"/>
</dbReference>
<proteinExistence type="predicted"/>
<organism evidence="2 3">
    <name type="scientific">Melanomma pulvis-pyrius CBS 109.77</name>
    <dbReference type="NCBI Taxonomy" id="1314802"/>
    <lineage>
        <taxon>Eukaryota</taxon>
        <taxon>Fungi</taxon>
        <taxon>Dikarya</taxon>
        <taxon>Ascomycota</taxon>
        <taxon>Pezizomycotina</taxon>
        <taxon>Dothideomycetes</taxon>
        <taxon>Pleosporomycetidae</taxon>
        <taxon>Pleosporales</taxon>
        <taxon>Melanommataceae</taxon>
        <taxon>Melanomma</taxon>
    </lineage>
</organism>
<keyword evidence="3" id="KW-1185">Reference proteome</keyword>
<dbReference type="AlphaFoldDB" id="A0A6A6WRD2"/>
<dbReference type="EMBL" id="MU002479">
    <property type="protein sequence ID" value="KAF2786377.1"/>
    <property type="molecule type" value="Genomic_DNA"/>
</dbReference>
<gene>
    <name evidence="2" type="ORF">K505DRAFT_147003</name>
</gene>
<evidence type="ECO:0000313" key="3">
    <source>
        <dbReference type="Proteomes" id="UP000799757"/>
    </source>
</evidence>
<feature type="compositionally biased region" description="Low complexity" evidence="1">
    <location>
        <begin position="37"/>
        <end position="47"/>
    </location>
</feature>
<sequence length="87" mass="8805">MLLGIAAGSGEHEADVGDEEMGRRPGETTGRSCPNNGRQRAAQARGAHAGRGGSGQGRRGEGVTAESRAGGSDETWCVGEAQAGKRV</sequence>
<name>A0A6A6WRD2_9PLEO</name>
<reference evidence="2" key="1">
    <citation type="journal article" date="2020" name="Stud. Mycol.">
        <title>101 Dothideomycetes genomes: a test case for predicting lifestyles and emergence of pathogens.</title>
        <authorList>
            <person name="Haridas S."/>
            <person name="Albert R."/>
            <person name="Binder M."/>
            <person name="Bloem J."/>
            <person name="Labutti K."/>
            <person name="Salamov A."/>
            <person name="Andreopoulos B."/>
            <person name="Baker S."/>
            <person name="Barry K."/>
            <person name="Bills G."/>
            <person name="Bluhm B."/>
            <person name="Cannon C."/>
            <person name="Castanera R."/>
            <person name="Culley D."/>
            <person name="Daum C."/>
            <person name="Ezra D."/>
            <person name="Gonzalez J."/>
            <person name="Henrissat B."/>
            <person name="Kuo A."/>
            <person name="Liang C."/>
            <person name="Lipzen A."/>
            <person name="Lutzoni F."/>
            <person name="Magnuson J."/>
            <person name="Mondo S."/>
            <person name="Nolan M."/>
            <person name="Ohm R."/>
            <person name="Pangilinan J."/>
            <person name="Park H.-J."/>
            <person name="Ramirez L."/>
            <person name="Alfaro M."/>
            <person name="Sun H."/>
            <person name="Tritt A."/>
            <person name="Yoshinaga Y."/>
            <person name="Zwiers L.-H."/>
            <person name="Turgeon B."/>
            <person name="Goodwin S."/>
            <person name="Spatafora J."/>
            <person name="Crous P."/>
            <person name="Grigoriev I."/>
        </authorList>
    </citation>
    <scope>NUCLEOTIDE SEQUENCE</scope>
    <source>
        <strain evidence="2">CBS 109.77</strain>
    </source>
</reference>
<protein>
    <submittedName>
        <fullName evidence="2">Uncharacterized protein</fullName>
    </submittedName>
</protein>
<feature type="region of interest" description="Disordered" evidence="1">
    <location>
        <begin position="1"/>
        <end position="87"/>
    </location>
</feature>